<protein>
    <submittedName>
        <fullName evidence="5">DUF2207 domain-containing protein</fullName>
    </submittedName>
</protein>
<feature type="compositionally biased region" description="Low complexity" evidence="1">
    <location>
        <begin position="399"/>
        <end position="411"/>
    </location>
</feature>
<feature type="domain" description="DUF2207" evidence="4">
    <location>
        <begin position="38"/>
        <end position="226"/>
    </location>
</feature>
<feature type="signal peptide" evidence="3">
    <location>
        <begin position="1"/>
        <end position="22"/>
    </location>
</feature>
<sequence>MRSVAVAVAGLVGVLLPSAASAATAGSAASAADGGQQITHYAESVALDADGTAHVELDLTLDFANTPGHGPFLTIPERESTDDGRVRVYGIDDFSASSPTGAPAGLDVRDTGDAVEVRIGDPAKGDVAGLQQYHVEYTVTDLVNTAKTTGDGDQLYWDPIGPDWELPLSDVSVTVSGPAAVERARCFAGELGTTASCSSSDVTADGATFTQDALEPGEALTVVAGWPAGTFPGASAVFEPSEGGSDDTWAEEGLPSGDLELGDDGLPPSFVLGPDGEWVEESSGGVGVEGAAAGVGVVIGLGVVGVVVAIVIAMVRRGSGPGEPPAEVMSLAAQGYLRMDPVAPSGPRGRANWSMVPLRPADDAMSARERAWHQAMFFAGMLPVFWNHVRPPMHHHHSSFSPSHHSSFSSGMGAGGGGGFGGDAGAGGGAGGGGGGSW</sequence>
<evidence type="ECO:0000313" key="5">
    <source>
        <dbReference type="EMBL" id="MDM7832483.1"/>
    </source>
</evidence>
<feature type="transmembrane region" description="Helical" evidence="2">
    <location>
        <begin position="291"/>
        <end position="315"/>
    </location>
</feature>
<dbReference type="Proteomes" id="UP001321453">
    <property type="component" value="Unassembled WGS sequence"/>
</dbReference>
<evidence type="ECO:0000313" key="6">
    <source>
        <dbReference type="Proteomes" id="UP001321453"/>
    </source>
</evidence>
<feature type="region of interest" description="Disordered" evidence="1">
    <location>
        <begin position="394"/>
        <end position="414"/>
    </location>
</feature>
<evidence type="ECO:0000256" key="1">
    <source>
        <dbReference type="SAM" id="MobiDB-lite"/>
    </source>
</evidence>
<dbReference type="RefSeq" id="WP_289447982.1">
    <property type="nucleotide sequence ID" value="NZ_JAUCGR010000004.1"/>
</dbReference>
<evidence type="ECO:0000256" key="2">
    <source>
        <dbReference type="SAM" id="Phobius"/>
    </source>
</evidence>
<accession>A0ABT7SA30</accession>
<feature type="chain" id="PRO_5047020663" evidence="3">
    <location>
        <begin position="23"/>
        <end position="438"/>
    </location>
</feature>
<dbReference type="EMBL" id="JAUCGR010000004">
    <property type="protein sequence ID" value="MDM7832483.1"/>
    <property type="molecule type" value="Genomic_DNA"/>
</dbReference>
<gene>
    <name evidence="5" type="ORF">QRT05_14165</name>
</gene>
<reference evidence="5 6" key="1">
    <citation type="submission" date="2023-06" db="EMBL/GenBank/DDBJ databases">
        <title>Cellulomonas sp. MW9 Whole genome sequence.</title>
        <authorList>
            <person name="Park S."/>
        </authorList>
    </citation>
    <scope>NUCLEOTIDE SEQUENCE [LARGE SCALE GENOMIC DNA]</scope>
    <source>
        <strain evidence="5 6">MW9</strain>
    </source>
</reference>
<evidence type="ECO:0000259" key="4">
    <source>
        <dbReference type="Pfam" id="PF09972"/>
    </source>
</evidence>
<dbReference type="InterPro" id="IPR018702">
    <property type="entry name" value="DUF2207"/>
</dbReference>
<keyword evidence="2" id="KW-0472">Membrane</keyword>
<dbReference type="Pfam" id="PF09972">
    <property type="entry name" value="DUF2207"/>
    <property type="match status" value="1"/>
</dbReference>
<comment type="caution">
    <text evidence="5">The sequence shown here is derived from an EMBL/GenBank/DDBJ whole genome shotgun (WGS) entry which is preliminary data.</text>
</comment>
<evidence type="ECO:0000256" key="3">
    <source>
        <dbReference type="SAM" id="SignalP"/>
    </source>
</evidence>
<keyword evidence="3" id="KW-0732">Signal</keyword>
<keyword evidence="6" id="KW-1185">Reference proteome</keyword>
<keyword evidence="2" id="KW-0812">Transmembrane</keyword>
<organism evidence="5 6">
    <name type="scientific">Cellulomonas edaphi</name>
    <dbReference type="NCBI Taxonomy" id="3053468"/>
    <lineage>
        <taxon>Bacteria</taxon>
        <taxon>Bacillati</taxon>
        <taxon>Actinomycetota</taxon>
        <taxon>Actinomycetes</taxon>
        <taxon>Micrococcales</taxon>
        <taxon>Cellulomonadaceae</taxon>
        <taxon>Cellulomonas</taxon>
    </lineage>
</organism>
<name>A0ABT7SA30_9CELL</name>
<proteinExistence type="predicted"/>
<keyword evidence="2" id="KW-1133">Transmembrane helix</keyword>